<feature type="transmembrane region" description="Helical" evidence="1">
    <location>
        <begin position="458"/>
        <end position="479"/>
    </location>
</feature>
<feature type="transmembrane region" description="Helical" evidence="1">
    <location>
        <begin position="417"/>
        <end position="438"/>
    </location>
</feature>
<dbReference type="AlphaFoldDB" id="A0A2P6TPI3"/>
<comment type="caution">
    <text evidence="2">The sequence shown here is derived from an EMBL/GenBank/DDBJ whole genome shotgun (WGS) entry which is preliminary data.</text>
</comment>
<organism evidence="2 3">
    <name type="scientific">Chlorella sorokiniana</name>
    <name type="common">Freshwater green alga</name>
    <dbReference type="NCBI Taxonomy" id="3076"/>
    <lineage>
        <taxon>Eukaryota</taxon>
        <taxon>Viridiplantae</taxon>
        <taxon>Chlorophyta</taxon>
        <taxon>core chlorophytes</taxon>
        <taxon>Trebouxiophyceae</taxon>
        <taxon>Chlorellales</taxon>
        <taxon>Chlorellaceae</taxon>
        <taxon>Chlorella clade</taxon>
        <taxon>Chlorella</taxon>
    </lineage>
</organism>
<evidence type="ECO:0000313" key="2">
    <source>
        <dbReference type="EMBL" id="PRW55941.1"/>
    </source>
</evidence>
<keyword evidence="3" id="KW-1185">Reference proteome</keyword>
<feature type="transmembrane region" description="Helical" evidence="1">
    <location>
        <begin position="722"/>
        <end position="744"/>
    </location>
</feature>
<keyword evidence="1" id="KW-0472">Membrane</keyword>
<name>A0A2P6TPI3_CHLSO</name>
<keyword evidence="1" id="KW-0812">Transmembrane</keyword>
<dbReference type="Proteomes" id="UP000239899">
    <property type="component" value="Unassembled WGS sequence"/>
</dbReference>
<proteinExistence type="predicted"/>
<accession>A0A2P6TPI3</accession>
<evidence type="ECO:0000256" key="1">
    <source>
        <dbReference type="SAM" id="Phobius"/>
    </source>
</evidence>
<protein>
    <submittedName>
        <fullName evidence="2">Iron transporter</fullName>
    </submittedName>
</protein>
<evidence type="ECO:0000313" key="3">
    <source>
        <dbReference type="Proteomes" id="UP000239899"/>
    </source>
</evidence>
<feature type="transmembrane region" description="Helical" evidence="1">
    <location>
        <begin position="521"/>
        <end position="543"/>
    </location>
</feature>
<reference evidence="2 3" key="1">
    <citation type="journal article" date="2018" name="Plant J.">
        <title>Genome sequences of Chlorella sorokiniana UTEX 1602 and Micractinium conductrix SAG 241.80: implications to maltose excretion by a green alga.</title>
        <authorList>
            <person name="Arriola M.B."/>
            <person name="Velmurugan N."/>
            <person name="Zhang Y."/>
            <person name="Plunkett M.H."/>
            <person name="Hondzo H."/>
            <person name="Barney B.M."/>
        </authorList>
    </citation>
    <scope>NUCLEOTIDE SEQUENCE [LARGE SCALE GENOMIC DNA]</scope>
    <source>
        <strain evidence="3">UTEX 1602</strain>
    </source>
</reference>
<feature type="transmembrane region" description="Helical" evidence="1">
    <location>
        <begin position="491"/>
        <end position="509"/>
    </location>
</feature>
<feature type="transmembrane region" description="Helical" evidence="1">
    <location>
        <begin position="790"/>
        <end position="812"/>
    </location>
</feature>
<gene>
    <name evidence="2" type="ORF">C2E21_5180</name>
</gene>
<dbReference type="EMBL" id="LHPG02000009">
    <property type="protein sequence ID" value="PRW55941.1"/>
    <property type="molecule type" value="Genomic_DNA"/>
</dbReference>
<sequence>MLLWPLVYWRNRSWITSLLRIAIMSMPSSQRTDAGLGRMLGHAAHPGLRGAVKDWSRIFLGTRLVSITVVALALPQRPVATLATQAVLAMLVSNSPLYCGCKLLSVVPTHQRMLSLAAGMEYATVPLLAVVPSGAVWSTGAAQVLQGTVDGSTLCRATLYFLTTFVGVLAPTLLACAYRWPSEERTSGHRSGQPTRLVGRHLVPAAWLASAPSETFAGSTLPPECSSAASSAPYPAASFRNHAVAVTRFHLPDKVHQAAFVISAAAQLVVLLRQMWDRPLFSPAVAAVAASSLVQVSAAALLLKCPLVYWKNRSWILSLLRIAIFILPNSKRANVGLARMLDHSAHLGLHGAVKDWSRIFLGIRLVSSAVVPLVLPQRPLLTMTTQTVLLWLISNAPGYCTCKLLTEPLSRQRMQRLAAGMDLATVPLLAVAPSGVLWSTGAAEVSEGTADGGTLCRGTLYFLNAFVGVLMPTLLACAYRWPEAEVVMHQVSAVLSLAGQCIFLLLQLWQGPVHASTAAHMAAVGLAQSAIATLLLKWPWLYWRNMWWMLSAIRIALFSLPSFRRMGVGLALLLNRQPRAGLRGAAKDLGRILLGTRLASSFIVGLALPQRPIVTLATQAVLAFLISNTPDYCRSQLLAAPLTKQRMLAVAAGLECVAVPLMLLAPSGVNWMQGAYAILDGEVDSCTLCRALLSFQTAFVGVLLPTLPAAATDEHRLPAGLIVHRAAAVLSGVGQAIFMLIQLWRGLPDAAGLGRMALTGLPHLAITALMFKGPILYWRSWSWILLLGRLWLFSLPAVAPGGSGVALTLSNLPQPGWIGAAKDWGRILLGTRLFSSAIVALLLPQRPMVVLATQAALALLLTRNTQAYCTTQLLAAPLTKQRMLYLAAGLEFTAFPLVMAVPLAVHWPEGGIMLLQGKLGS</sequence>
<feature type="transmembrane region" description="Helical" evidence="1">
    <location>
        <begin position="883"/>
        <end position="905"/>
    </location>
</feature>
<keyword evidence="1" id="KW-1133">Transmembrane helix</keyword>
<feature type="transmembrane region" description="Helical" evidence="1">
    <location>
        <begin position="284"/>
        <end position="303"/>
    </location>
</feature>
<feature type="transmembrane region" description="Helical" evidence="1">
    <location>
        <begin position="756"/>
        <end position="778"/>
    </location>
</feature>